<evidence type="ECO:0000256" key="3">
    <source>
        <dbReference type="ARBA" id="ARBA00022884"/>
    </source>
</evidence>
<dbReference type="SUPFAM" id="SSF53137">
    <property type="entry name" value="Translational machinery components"/>
    <property type="match status" value="1"/>
</dbReference>
<dbReference type="PANTHER" id="PTHR11759">
    <property type="entry name" value="40S RIBOSOMAL PROTEIN S14/30S RIBOSOMAL PROTEIN S11"/>
    <property type="match status" value="1"/>
</dbReference>
<comment type="subunit">
    <text evidence="7">Part of the 30S ribosomal subunit. Interacts with proteins S7 and S18. Binds to IF-3.</text>
</comment>
<evidence type="ECO:0000256" key="1">
    <source>
        <dbReference type="ARBA" id="ARBA00006194"/>
    </source>
</evidence>
<dbReference type="InterPro" id="IPR036967">
    <property type="entry name" value="Ribosomal_uS11_sf"/>
</dbReference>
<gene>
    <name evidence="7" type="primary">rpsK</name>
    <name evidence="9" type="ORF">A2174_03290</name>
</gene>
<dbReference type="Proteomes" id="UP000177725">
    <property type="component" value="Unassembled WGS sequence"/>
</dbReference>
<sequence length="130" mass="13864">MAAQKKSAGGASRVRRIEKIKAYIQSSYNNTILTLTDLNGDVLAWASSGALGFKGPKKATPFAASKVVETAIEKIKKIGAREVIIYVRGIGSGREAAIRALASHGLEIVAIKDTTPIPHNGCRPPKVRRV</sequence>
<dbReference type="Gene3D" id="3.30.420.80">
    <property type="entry name" value="Ribosomal protein S11"/>
    <property type="match status" value="1"/>
</dbReference>
<dbReference type="NCBIfam" id="TIGR03632">
    <property type="entry name" value="uS11_bact"/>
    <property type="match status" value="1"/>
</dbReference>
<dbReference type="GO" id="GO:0003735">
    <property type="term" value="F:structural constituent of ribosome"/>
    <property type="evidence" value="ECO:0007669"/>
    <property type="project" value="InterPro"/>
</dbReference>
<protein>
    <recommendedName>
        <fullName evidence="6 7">Small ribosomal subunit protein uS11</fullName>
    </recommendedName>
</protein>
<evidence type="ECO:0000256" key="6">
    <source>
        <dbReference type="ARBA" id="ARBA00035160"/>
    </source>
</evidence>
<evidence type="ECO:0000256" key="2">
    <source>
        <dbReference type="ARBA" id="ARBA00022730"/>
    </source>
</evidence>
<keyword evidence="2 7" id="KW-0699">rRNA-binding</keyword>
<accession>A0A1G2F601</accession>
<evidence type="ECO:0000313" key="9">
    <source>
        <dbReference type="EMBL" id="OGZ33505.1"/>
    </source>
</evidence>
<dbReference type="GO" id="GO:1990904">
    <property type="term" value="C:ribonucleoprotein complex"/>
    <property type="evidence" value="ECO:0007669"/>
    <property type="project" value="UniProtKB-KW"/>
</dbReference>
<dbReference type="AlphaFoldDB" id="A0A1G2F601"/>
<comment type="similarity">
    <text evidence="1 7 8">Belongs to the universal ribosomal protein uS11 family.</text>
</comment>
<dbReference type="GO" id="GO:0019843">
    <property type="term" value="F:rRNA binding"/>
    <property type="evidence" value="ECO:0007669"/>
    <property type="project" value="UniProtKB-UniRule"/>
</dbReference>
<keyword evidence="3 7" id="KW-0694">RNA-binding</keyword>
<dbReference type="Pfam" id="PF00411">
    <property type="entry name" value="Ribosomal_S11"/>
    <property type="match status" value="1"/>
</dbReference>
<evidence type="ECO:0000256" key="5">
    <source>
        <dbReference type="ARBA" id="ARBA00023274"/>
    </source>
</evidence>
<evidence type="ECO:0000256" key="8">
    <source>
        <dbReference type="RuleBase" id="RU003629"/>
    </source>
</evidence>
<dbReference type="PIRSF" id="PIRSF002131">
    <property type="entry name" value="Ribosomal_S11"/>
    <property type="match status" value="1"/>
</dbReference>
<dbReference type="GO" id="GO:0006412">
    <property type="term" value="P:translation"/>
    <property type="evidence" value="ECO:0007669"/>
    <property type="project" value="UniProtKB-UniRule"/>
</dbReference>
<name>A0A1G2F601_9BACT</name>
<evidence type="ECO:0000256" key="4">
    <source>
        <dbReference type="ARBA" id="ARBA00022980"/>
    </source>
</evidence>
<dbReference type="NCBIfam" id="NF003698">
    <property type="entry name" value="PRK05309.1"/>
    <property type="match status" value="1"/>
</dbReference>
<comment type="function">
    <text evidence="7">Located on the platform of the 30S subunit, it bridges several disparate RNA helices of the 16S rRNA. Forms part of the Shine-Dalgarno cleft in the 70S ribosome.</text>
</comment>
<dbReference type="InterPro" id="IPR018102">
    <property type="entry name" value="Ribosomal_uS11_CS"/>
</dbReference>
<organism evidence="9 10">
    <name type="scientific">Candidatus Portnoybacteria bacterium RBG_13_41_18</name>
    <dbReference type="NCBI Taxonomy" id="1801991"/>
    <lineage>
        <taxon>Bacteria</taxon>
        <taxon>Candidatus Portnoyibacteriota</taxon>
    </lineage>
</organism>
<dbReference type="EMBL" id="MHMV01000043">
    <property type="protein sequence ID" value="OGZ33505.1"/>
    <property type="molecule type" value="Genomic_DNA"/>
</dbReference>
<keyword evidence="5 7" id="KW-0687">Ribonucleoprotein</keyword>
<comment type="caution">
    <text evidence="9">The sequence shown here is derived from an EMBL/GenBank/DDBJ whole genome shotgun (WGS) entry which is preliminary data.</text>
</comment>
<dbReference type="GO" id="GO:0005840">
    <property type="term" value="C:ribosome"/>
    <property type="evidence" value="ECO:0007669"/>
    <property type="project" value="UniProtKB-KW"/>
</dbReference>
<proteinExistence type="inferred from homology"/>
<dbReference type="InterPro" id="IPR001971">
    <property type="entry name" value="Ribosomal_uS11"/>
</dbReference>
<dbReference type="PROSITE" id="PS00054">
    <property type="entry name" value="RIBOSOMAL_S11"/>
    <property type="match status" value="1"/>
</dbReference>
<reference evidence="9 10" key="1">
    <citation type="journal article" date="2016" name="Nat. Commun.">
        <title>Thousands of microbial genomes shed light on interconnected biogeochemical processes in an aquifer system.</title>
        <authorList>
            <person name="Anantharaman K."/>
            <person name="Brown C.T."/>
            <person name="Hug L.A."/>
            <person name="Sharon I."/>
            <person name="Castelle C.J."/>
            <person name="Probst A.J."/>
            <person name="Thomas B.C."/>
            <person name="Singh A."/>
            <person name="Wilkins M.J."/>
            <person name="Karaoz U."/>
            <person name="Brodie E.L."/>
            <person name="Williams K.H."/>
            <person name="Hubbard S.S."/>
            <person name="Banfield J.F."/>
        </authorList>
    </citation>
    <scope>NUCLEOTIDE SEQUENCE [LARGE SCALE GENOMIC DNA]</scope>
</reference>
<dbReference type="InterPro" id="IPR019981">
    <property type="entry name" value="Ribosomal_uS11_bac-type"/>
</dbReference>
<evidence type="ECO:0000313" key="10">
    <source>
        <dbReference type="Proteomes" id="UP000177725"/>
    </source>
</evidence>
<dbReference type="HAMAP" id="MF_01310">
    <property type="entry name" value="Ribosomal_uS11"/>
    <property type="match status" value="1"/>
</dbReference>
<keyword evidence="4 7" id="KW-0689">Ribosomal protein</keyword>
<evidence type="ECO:0000256" key="7">
    <source>
        <dbReference type="HAMAP-Rule" id="MF_01310"/>
    </source>
</evidence>